<sequence length="110" mass="12561">MDQYKRHRRVLRTTFTKSAKELEDFLSAAEGKARLISVSLGILKQKYDDLRRIDSEIYQSLLESDGSEAELLAEMDGIIQKLWQHTRAVTILKVLFACPTLKFTVGNSLT</sequence>
<organism evidence="1">
    <name type="scientific">Photinus pyralis</name>
    <name type="common">Common eastern firefly</name>
    <name type="synonym">Lampyris pyralis</name>
    <dbReference type="NCBI Taxonomy" id="7054"/>
    <lineage>
        <taxon>Eukaryota</taxon>
        <taxon>Metazoa</taxon>
        <taxon>Ecdysozoa</taxon>
        <taxon>Arthropoda</taxon>
        <taxon>Hexapoda</taxon>
        <taxon>Insecta</taxon>
        <taxon>Pterygota</taxon>
        <taxon>Neoptera</taxon>
        <taxon>Endopterygota</taxon>
        <taxon>Coleoptera</taxon>
        <taxon>Polyphaga</taxon>
        <taxon>Elateriformia</taxon>
        <taxon>Elateroidea</taxon>
        <taxon>Lampyridae</taxon>
        <taxon>Lampyrinae</taxon>
        <taxon>Photinus</taxon>
    </lineage>
</organism>
<dbReference type="EMBL" id="GEZM01099342">
    <property type="protein sequence ID" value="JAV53369.1"/>
    <property type="molecule type" value="Transcribed_RNA"/>
</dbReference>
<evidence type="ECO:0000313" key="1">
    <source>
        <dbReference type="EMBL" id="JAV53369.1"/>
    </source>
</evidence>
<dbReference type="AlphaFoldDB" id="A0A1Y1JVN3"/>
<accession>A0A1Y1JVN3</accession>
<name>A0A1Y1JVN3_PHOPY</name>
<proteinExistence type="predicted"/>
<reference evidence="1" key="1">
    <citation type="journal article" date="2016" name="Sci. Rep.">
        <title>Molecular characterization of firefly nuptial gifts: a multi-omics approach sheds light on postcopulatory sexual selection.</title>
        <authorList>
            <person name="Al-Wathiqui N."/>
            <person name="Fallon T.R."/>
            <person name="South A."/>
            <person name="Weng J.K."/>
            <person name="Lewis S.M."/>
        </authorList>
    </citation>
    <scope>NUCLEOTIDE SEQUENCE</scope>
</reference>
<dbReference type="EMBL" id="GEZM01099343">
    <property type="protein sequence ID" value="JAV53368.1"/>
    <property type="molecule type" value="Transcribed_RNA"/>
</dbReference>
<protein>
    <submittedName>
        <fullName evidence="1">Uncharacterized protein</fullName>
    </submittedName>
</protein>